<evidence type="ECO:0000313" key="3">
    <source>
        <dbReference type="Proteomes" id="UP001140562"/>
    </source>
</evidence>
<dbReference type="Gene3D" id="3.40.50.300">
    <property type="entry name" value="P-loop containing nucleotide triphosphate hydrolases"/>
    <property type="match status" value="1"/>
</dbReference>
<gene>
    <name evidence="2" type="ORF">N0V87_004073</name>
</gene>
<protein>
    <submittedName>
        <fullName evidence="2">Uncharacterized protein</fullName>
    </submittedName>
</protein>
<dbReference type="EMBL" id="JAPEUV010000031">
    <property type="protein sequence ID" value="KAJ4338305.1"/>
    <property type="molecule type" value="Genomic_DNA"/>
</dbReference>
<dbReference type="InterPro" id="IPR027417">
    <property type="entry name" value="P-loop_NTPase"/>
</dbReference>
<evidence type="ECO:0000313" key="2">
    <source>
        <dbReference type="EMBL" id="KAJ4338305.1"/>
    </source>
</evidence>
<dbReference type="SUPFAM" id="SSF52540">
    <property type="entry name" value="P-loop containing nucleoside triphosphate hydrolases"/>
    <property type="match status" value="1"/>
</dbReference>
<keyword evidence="3" id="KW-1185">Reference proteome</keyword>
<dbReference type="PANTHER" id="PTHR36681">
    <property type="entry name" value="NUCLEAR GTPASE, GERMINAL CENTER-ASSOCIATED, TANDEM DUPLICATE 3"/>
    <property type="match status" value="1"/>
</dbReference>
<dbReference type="PANTHER" id="PTHR36681:SF3">
    <property type="entry name" value="NUCLEAR GTPASE, GERMINAL CENTER-ASSOCIATED, TANDEM DUPLICATE 3"/>
    <property type="match status" value="1"/>
</dbReference>
<evidence type="ECO:0000256" key="1">
    <source>
        <dbReference type="SAM" id="MobiDB-lite"/>
    </source>
</evidence>
<dbReference type="Proteomes" id="UP001140562">
    <property type="component" value="Unassembled WGS sequence"/>
</dbReference>
<dbReference type="AlphaFoldDB" id="A0A9W9C280"/>
<comment type="caution">
    <text evidence="2">The sequence shown here is derived from an EMBL/GenBank/DDBJ whole genome shotgun (WGS) entry which is preliminary data.</text>
</comment>
<feature type="region of interest" description="Disordered" evidence="1">
    <location>
        <begin position="167"/>
        <end position="202"/>
    </location>
</feature>
<proteinExistence type="predicted"/>
<feature type="compositionally biased region" description="Basic and acidic residues" evidence="1">
    <location>
        <begin position="167"/>
        <end position="196"/>
    </location>
</feature>
<dbReference type="OrthoDB" id="3598281at2759"/>
<reference evidence="2" key="1">
    <citation type="submission" date="2022-10" db="EMBL/GenBank/DDBJ databases">
        <title>Tapping the CABI collections for fungal endophytes: first genome assemblies for Collariella, Neodidymelliopsis, Ascochyta clinopodiicola, Didymella pomorum, Didymosphaeria variabile, Neocosmospora piperis and Neocucurbitaria cava.</title>
        <authorList>
            <person name="Hill R."/>
        </authorList>
    </citation>
    <scope>NUCLEOTIDE SEQUENCE</scope>
    <source>
        <strain evidence="2">IMI 360193</strain>
    </source>
</reference>
<accession>A0A9W9C280</accession>
<sequence>MSSDVISLEQFPAYLSTQKTLSRYDPASEKKPNHVWFRMDRAKIDELLRSFSHSIVDMLNGSPADDKELQHLFRTATELANVVRSPPIKVALIGAQGAGKSLSLNALFDCDGLSLTGADGAACTSSITRYVHYSGEFRFSAEIKFLSAAKREALLKEHARNYFHYQHADVDSDNEDTPRRKPDNHDEMERRLKDTAEDVFLT</sequence>
<organism evidence="2 3">
    <name type="scientific">Didymella glomerata</name>
    <dbReference type="NCBI Taxonomy" id="749621"/>
    <lineage>
        <taxon>Eukaryota</taxon>
        <taxon>Fungi</taxon>
        <taxon>Dikarya</taxon>
        <taxon>Ascomycota</taxon>
        <taxon>Pezizomycotina</taxon>
        <taxon>Dothideomycetes</taxon>
        <taxon>Pleosporomycetidae</taxon>
        <taxon>Pleosporales</taxon>
        <taxon>Pleosporineae</taxon>
        <taxon>Didymellaceae</taxon>
        <taxon>Didymella</taxon>
    </lineage>
</organism>
<name>A0A9W9C280_9PLEO</name>